<evidence type="ECO:0000256" key="1">
    <source>
        <dbReference type="ARBA" id="ARBA00023015"/>
    </source>
</evidence>
<dbReference type="Pfam" id="PF00440">
    <property type="entry name" value="TetR_N"/>
    <property type="match status" value="1"/>
</dbReference>
<dbReference type="KEGG" id="bgg:CFK41_02620"/>
<evidence type="ECO:0000259" key="5">
    <source>
        <dbReference type="PROSITE" id="PS50977"/>
    </source>
</evidence>
<gene>
    <name evidence="6" type="ORF">CFK41_02620</name>
</gene>
<feature type="DNA-binding region" description="H-T-H motif" evidence="4">
    <location>
        <begin position="25"/>
        <end position="44"/>
    </location>
</feature>
<keyword evidence="3" id="KW-0804">Transcription</keyword>
<dbReference type="InterPro" id="IPR001647">
    <property type="entry name" value="HTH_TetR"/>
</dbReference>
<dbReference type="RefSeq" id="WP_096798273.1">
    <property type="nucleotide sequence ID" value="NZ_CP023564.1"/>
</dbReference>
<evidence type="ECO:0000313" key="6">
    <source>
        <dbReference type="EMBL" id="ATG53794.1"/>
    </source>
</evidence>
<accession>A0A291GUN1</accession>
<keyword evidence="7" id="KW-1185">Reference proteome</keyword>
<protein>
    <submittedName>
        <fullName evidence="6">TetR family transcriptional regulator</fullName>
    </submittedName>
</protein>
<dbReference type="InterPro" id="IPR009057">
    <property type="entry name" value="Homeodomain-like_sf"/>
</dbReference>
<dbReference type="PANTHER" id="PTHR30055">
    <property type="entry name" value="HTH-TYPE TRANSCRIPTIONAL REGULATOR RUTR"/>
    <property type="match status" value="1"/>
</dbReference>
<dbReference type="GO" id="GO:0000976">
    <property type="term" value="F:transcription cis-regulatory region binding"/>
    <property type="evidence" value="ECO:0007669"/>
    <property type="project" value="TreeGrafter"/>
</dbReference>
<evidence type="ECO:0000256" key="3">
    <source>
        <dbReference type="ARBA" id="ARBA00023163"/>
    </source>
</evidence>
<keyword evidence="2 4" id="KW-0238">DNA-binding</keyword>
<evidence type="ECO:0000313" key="7">
    <source>
        <dbReference type="Proteomes" id="UP000217889"/>
    </source>
</evidence>
<dbReference type="AlphaFoldDB" id="A0A291GUN1"/>
<dbReference type="InterPro" id="IPR050109">
    <property type="entry name" value="HTH-type_TetR-like_transc_reg"/>
</dbReference>
<dbReference type="SUPFAM" id="SSF46689">
    <property type="entry name" value="Homeodomain-like"/>
    <property type="match status" value="1"/>
</dbReference>
<dbReference type="PRINTS" id="PR00455">
    <property type="entry name" value="HTHTETR"/>
</dbReference>
<dbReference type="Gene3D" id="1.10.357.10">
    <property type="entry name" value="Tetracycline Repressor, domain 2"/>
    <property type="match status" value="1"/>
</dbReference>
<reference evidence="6 7" key="1">
    <citation type="journal article" date="2014" name="Int. J. Syst. Evol. Microbiol.">
        <title>Brachybacterium ginsengisoli sp. nov., isolated from soil of a ginseng field.</title>
        <authorList>
            <person name="Hoang V.A."/>
            <person name="Kim Y.J."/>
            <person name="Nguyen N.L."/>
            <person name="Yang D.C."/>
        </authorList>
    </citation>
    <scope>NUCLEOTIDE SEQUENCE [LARGE SCALE GENOMIC DNA]</scope>
    <source>
        <strain evidence="6 7">DCY80</strain>
    </source>
</reference>
<evidence type="ECO:0000256" key="2">
    <source>
        <dbReference type="ARBA" id="ARBA00023125"/>
    </source>
</evidence>
<dbReference type="Proteomes" id="UP000217889">
    <property type="component" value="Chromosome"/>
</dbReference>
<dbReference type="EMBL" id="CP023564">
    <property type="protein sequence ID" value="ATG53794.1"/>
    <property type="molecule type" value="Genomic_DNA"/>
</dbReference>
<feature type="domain" description="HTH tetR-type" evidence="5">
    <location>
        <begin position="2"/>
        <end position="62"/>
    </location>
</feature>
<evidence type="ECO:0000256" key="4">
    <source>
        <dbReference type="PROSITE-ProRule" id="PRU00335"/>
    </source>
</evidence>
<sequence>MLTRRERILHGAAEVVSRHGYHGASLRAIARHVGMSHPGMLHHFPTKQSLIDGIVEHLERQTRCLLQNVEHVGTHPEGFVQDLRNYWISHRFDLELLARLDAEAVDHQVPHRLSLARLRLVHEHVWTTAFVNLAHHGHLREGTDVDLAGRTLCGFLLASSIREHTVGEQQRDHDHDPLDDLRLLIDMYVHPSGGARSGP</sequence>
<dbReference type="PANTHER" id="PTHR30055:SF234">
    <property type="entry name" value="HTH-TYPE TRANSCRIPTIONAL REGULATOR BETI"/>
    <property type="match status" value="1"/>
</dbReference>
<organism evidence="6 7">
    <name type="scientific">Brachybacterium ginsengisoli</name>
    <dbReference type="NCBI Taxonomy" id="1331682"/>
    <lineage>
        <taxon>Bacteria</taxon>
        <taxon>Bacillati</taxon>
        <taxon>Actinomycetota</taxon>
        <taxon>Actinomycetes</taxon>
        <taxon>Micrococcales</taxon>
        <taxon>Dermabacteraceae</taxon>
        <taxon>Brachybacterium</taxon>
    </lineage>
</organism>
<proteinExistence type="predicted"/>
<dbReference type="PROSITE" id="PS50977">
    <property type="entry name" value="HTH_TETR_2"/>
    <property type="match status" value="1"/>
</dbReference>
<name>A0A291GUN1_9MICO</name>
<keyword evidence="1" id="KW-0805">Transcription regulation</keyword>
<dbReference type="GO" id="GO:0003700">
    <property type="term" value="F:DNA-binding transcription factor activity"/>
    <property type="evidence" value="ECO:0007669"/>
    <property type="project" value="TreeGrafter"/>
</dbReference>